<dbReference type="EMBL" id="CP001340">
    <property type="protein sequence ID" value="ACL94872.1"/>
    <property type="molecule type" value="Genomic_DNA"/>
</dbReference>
<dbReference type="Pfam" id="PF00440">
    <property type="entry name" value="TetR_N"/>
    <property type="match status" value="1"/>
</dbReference>
<feature type="DNA-binding region" description="H-T-H motif" evidence="2">
    <location>
        <begin position="47"/>
        <end position="66"/>
    </location>
</feature>
<dbReference type="PROSITE" id="PS50977">
    <property type="entry name" value="HTH_TETR_2"/>
    <property type="match status" value="1"/>
</dbReference>
<evidence type="ECO:0000256" key="2">
    <source>
        <dbReference type="PROSITE-ProRule" id="PRU00335"/>
    </source>
</evidence>
<reference evidence="4 5" key="1">
    <citation type="journal article" date="2010" name="J. Bacteriol.">
        <title>The genetic basis of laboratory adaptation in Caulobacter crescentus.</title>
        <authorList>
            <person name="Marks M.E."/>
            <person name="Castro-Rojas C.M."/>
            <person name="Teiling C."/>
            <person name="Du L."/>
            <person name="Kapatral V."/>
            <person name="Walunas T.L."/>
            <person name="Crosson S."/>
        </authorList>
    </citation>
    <scope>NUCLEOTIDE SEQUENCE [LARGE SCALE GENOMIC DNA]</scope>
    <source>
        <strain evidence="5">NA1000 / CB15N</strain>
    </source>
</reference>
<dbReference type="GeneID" id="7330136"/>
<dbReference type="KEGG" id="ccs:CCNA_01407"/>
<dbReference type="HOGENOM" id="CLU_116164_0_0_5"/>
<dbReference type="PATRIC" id="fig|565050.3.peg.1392"/>
<evidence type="ECO:0000313" key="4">
    <source>
        <dbReference type="EMBL" id="ACL94872.1"/>
    </source>
</evidence>
<dbReference type="Gene3D" id="1.10.357.10">
    <property type="entry name" value="Tetracycline Repressor, domain 2"/>
    <property type="match status" value="1"/>
</dbReference>
<evidence type="ECO:0000259" key="3">
    <source>
        <dbReference type="PROSITE" id="PS50977"/>
    </source>
</evidence>
<dbReference type="SUPFAM" id="SSF46689">
    <property type="entry name" value="Homeodomain-like"/>
    <property type="match status" value="1"/>
</dbReference>
<evidence type="ECO:0000313" key="5">
    <source>
        <dbReference type="Proteomes" id="UP000001364"/>
    </source>
</evidence>
<feature type="domain" description="HTH tetR-type" evidence="3">
    <location>
        <begin position="24"/>
        <end position="84"/>
    </location>
</feature>
<dbReference type="OrthoDB" id="5526106at2"/>
<sequence>MVVLTKMSIEASPIRAPRVRRSPEAARENILAAAEAILVEQGPQALKLADVAKAVGVVHANVIHHFGSIGGVETALMERMIRQLADKVIAVIQKEGSYIGMGAQALFDAFEAKGAARLAAWLEMTGEGKRMTLVRDVVDEIIDTRVAREAVPNRDAVVDFILLNIILAVGVGLFGPTLSELLGRPSGRARELAQALIQERIDQVVAAARS</sequence>
<evidence type="ECO:0000256" key="1">
    <source>
        <dbReference type="ARBA" id="ARBA00023125"/>
    </source>
</evidence>
<dbReference type="RefSeq" id="YP_002516780.1">
    <property type="nucleotide sequence ID" value="NC_011916.1"/>
</dbReference>
<dbReference type="InterPro" id="IPR001647">
    <property type="entry name" value="HTH_TetR"/>
</dbReference>
<dbReference type="AlphaFoldDB" id="A0A0H3C7A2"/>
<proteinExistence type="predicted"/>
<accession>A0A0H3C7A2</accession>
<dbReference type="Proteomes" id="UP000001364">
    <property type="component" value="Chromosome"/>
</dbReference>
<organism evidence="4 5">
    <name type="scientific">Caulobacter vibrioides (strain NA1000 / CB15N)</name>
    <name type="common">Caulobacter crescentus</name>
    <dbReference type="NCBI Taxonomy" id="565050"/>
    <lineage>
        <taxon>Bacteria</taxon>
        <taxon>Pseudomonadati</taxon>
        <taxon>Pseudomonadota</taxon>
        <taxon>Alphaproteobacteria</taxon>
        <taxon>Caulobacterales</taxon>
        <taxon>Caulobacteraceae</taxon>
        <taxon>Caulobacter</taxon>
    </lineage>
</organism>
<dbReference type="GO" id="GO:0003677">
    <property type="term" value="F:DNA binding"/>
    <property type="evidence" value="ECO:0007669"/>
    <property type="project" value="UniProtKB-UniRule"/>
</dbReference>
<name>A0A0H3C7A2_CAUVN</name>
<keyword evidence="5" id="KW-1185">Reference proteome</keyword>
<dbReference type="InterPro" id="IPR009057">
    <property type="entry name" value="Homeodomain-like_sf"/>
</dbReference>
<protein>
    <submittedName>
        <fullName evidence="4">DNA-binding transcriptional regulator, AcrR family</fullName>
    </submittedName>
</protein>
<gene>
    <name evidence="4" type="ordered locus">CCNA_01407</name>
</gene>
<dbReference type="RefSeq" id="WP_012640214.1">
    <property type="nucleotide sequence ID" value="NC_011916.1"/>
</dbReference>
<keyword evidence="1 2" id="KW-0238">DNA-binding</keyword>